<keyword evidence="2" id="KW-1185">Reference proteome</keyword>
<proteinExistence type="predicted"/>
<reference evidence="1 2" key="1">
    <citation type="submission" date="2013-05" db="EMBL/GenBank/DDBJ databases">
        <title>Drechslerella stenobrocha genome reveals carnivorous origination and mechanical trapping mechanism of predatory fungi.</title>
        <authorList>
            <person name="Liu X."/>
            <person name="Zhang W."/>
            <person name="Liu K."/>
        </authorList>
    </citation>
    <scope>NUCLEOTIDE SEQUENCE [LARGE SCALE GENOMIC DNA]</scope>
    <source>
        <strain evidence="1 2">248</strain>
    </source>
</reference>
<sequence length="159" mass="18705">MSHQRRGGYFYLKYSYQAYYTLKYYDKQGNRIEDPRDQDGNSLAGIRRLNDGFVSAYYEASPQSHQRQSRWLQEKARPAVEADIRRWIAGLNEQGNSRLLRDLERNRAAKAPQMPRPVPVYESYSWTNVIIEPDNFRWQDSLPAKARNLAPRAPPRPRS</sequence>
<dbReference type="AlphaFoldDB" id="W7IEA2"/>
<dbReference type="Proteomes" id="UP000024837">
    <property type="component" value="Unassembled WGS sequence"/>
</dbReference>
<accession>W7IEA2</accession>
<dbReference type="HOGENOM" id="CLU_1660722_0_0_1"/>
<protein>
    <submittedName>
        <fullName evidence="1">Uncharacterized protein</fullName>
    </submittedName>
</protein>
<name>W7IEA2_9PEZI</name>
<evidence type="ECO:0000313" key="2">
    <source>
        <dbReference type="Proteomes" id="UP000024837"/>
    </source>
</evidence>
<dbReference type="EMBL" id="KI966410">
    <property type="protein sequence ID" value="EWC47355.1"/>
    <property type="molecule type" value="Genomic_DNA"/>
</dbReference>
<evidence type="ECO:0000313" key="1">
    <source>
        <dbReference type="EMBL" id="EWC47355.1"/>
    </source>
</evidence>
<organism evidence="1 2">
    <name type="scientific">Drechslerella stenobrocha 248</name>
    <dbReference type="NCBI Taxonomy" id="1043628"/>
    <lineage>
        <taxon>Eukaryota</taxon>
        <taxon>Fungi</taxon>
        <taxon>Dikarya</taxon>
        <taxon>Ascomycota</taxon>
        <taxon>Pezizomycotina</taxon>
        <taxon>Orbiliomycetes</taxon>
        <taxon>Orbiliales</taxon>
        <taxon>Orbiliaceae</taxon>
        <taxon>Drechslerella</taxon>
    </lineage>
</organism>
<gene>
    <name evidence="1" type="ORF">DRE_00323</name>
</gene>